<organism evidence="2 3">
    <name type="scientific">Pseudodesulfovibrio senegalensis</name>
    <dbReference type="NCBI Taxonomy" id="1721087"/>
    <lineage>
        <taxon>Bacteria</taxon>
        <taxon>Pseudomonadati</taxon>
        <taxon>Thermodesulfobacteriota</taxon>
        <taxon>Desulfovibrionia</taxon>
        <taxon>Desulfovibrionales</taxon>
        <taxon>Desulfovibrionaceae</taxon>
    </lineage>
</organism>
<comment type="caution">
    <text evidence="2">The sequence shown here is derived from an EMBL/GenBank/DDBJ whole genome shotgun (WGS) entry which is preliminary data.</text>
</comment>
<dbReference type="RefSeq" id="WP_151152021.1">
    <property type="nucleotide sequence ID" value="NZ_WAIE01000010.1"/>
</dbReference>
<dbReference type="EMBL" id="WAIE01000010">
    <property type="protein sequence ID" value="KAB1438787.1"/>
    <property type="molecule type" value="Genomic_DNA"/>
</dbReference>
<feature type="region of interest" description="Disordered" evidence="1">
    <location>
        <begin position="18"/>
        <end position="73"/>
    </location>
</feature>
<proteinExistence type="predicted"/>
<dbReference type="OrthoDB" id="9849512at2"/>
<sequence>MALSINGLGIQAYGLRVRSADDGGNEAAQRMDSGKPETRETGSTVRLSLSGAARQRVQAEEEARKRMADLSPGERREVQDLVGEMETMVGEAGGFRRLTETQWERVEEIHARMCEINGEDPADGNRLQDLKQVYSLEAELESLYAGDKPMTAEQRERADAIMQELGDLFGEQEAPPLQPEDEQRINDLETELGQLMDKLDKWNLTPDDEKRVNQIFAEMDTVFRGAEQGVSRRNG</sequence>
<dbReference type="Proteomes" id="UP000438699">
    <property type="component" value="Unassembled WGS sequence"/>
</dbReference>
<reference evidence="2 3" key="1">
    <citation type="journal article" date="2017" name="Int. J. Syst. Evol. Microbiol.">
        <title>Desulfovibrio senegalensis sp. nov., a mesophilic sulfate reducer isolated from marine sediment.</title>
        <authorList>
            <person name="Thioye A."/>
            <person name="Gam Z.B.A."/>
            <person name="Mbengue M."/>
            <person name="Cayol J.L."/>
            <person name="Joseph-Bartoli M."/>
            <person name="Toure-Kane C."/>
            <person name="Labat M."/>
        </authorList>
    </citation>
    <scope>NUCLEOTIDE SEQUENCE [LARGE SCALE GENOMIC DNA]</scope>
    <source>
        <strain evidence="2 3">DSM 101509</strain>
    </source>
</reference>
<feature type="compositionally biased region" description="Basic and acidic residues" evidence="1">
    <location>
        <begin position="57"/>
        <end position="73"/>
    </location>
</feature>
<evidence type="ECO:0000313" key="2">
    <source>
        <dbReference type="EMBL" id="KAB1438787.1"/>
    </source>
</evidence>
<name>A0A6N6MY92_9BACT</name>
<keyword evidence="3" id="KW-1185">Reference proteome</keyword>
<evidence type="ECO:0000313" key="3">
    <source>
        <dbReference type="Proteomes" id="UP000438699"/>
    </source>
</evidence>
<dbReference type="AlphaFoldDB" id="A0A6N6MY92"/>
<gene>
    <name evidence="2" type="ORF">F8A88_15110</name>
</gene>
<accession>A0A6N6MY92</accession>
<protein>
    <submittedName>
        <fullName evidence="2">Uncharacterized protein</fullName>
    </submittedName>
</protein>
<evidence type="ECO:0000256" key="1">
    <source>
        <dbReference type="SAM" id="MobiDB-lite"/>
    </source>
</evidence>